<dbReference type="SUPFAM" id="SSF52833">
    <property type="entry name" value="Thioredoxin-like"/>
    <property type="match status" value="1"/>
</dbReference>
<dbReference type="PATRIC" id="fig|1565605.3.peg.2524"/>
<feature type="domain" description="GST C-terminal" evidence="2">
    <location>
        <begin position="96"/>
        <end position="221"/>
    </location>
</feature>
<dbReference type="InterPro" id="IPR010987">
    <property type="entry name" value="Glutathione-S-Trfase_C-like"/>
</dbReference>
<protein>
    <recommendedName>
        <fullName evidence="5">Glutathione S-transferase</fullName>
    </recommendedName>
</protein>
<reference evidence="3 4" key="1">
    <citation type="journal article" date="2015" name="Genome Announc.">
        <title>Complete Genome Sequence of a Novel Bacterium within the Family Rhodocyclaceae That Degrades Polycyclic Aromatic Hydrocarbons.</title>
        <authorList>
            <person name="Singleton D.R."/>
            <person name="Dickey A.N."/>
            <person name="Scholl E.H."/>
            <person name="Wright F.A."/>
            <person name="Aitken M.D."/>
        </authorList>
    </citation>
    <scope>NUCLEOTIDE SEQUENCE [LARGE SCALE GENOMIC DNA]</scope>
    <source>
        <strain evidence="4">PG1-Ca6</strain>
    </source>
</reference>
<sequence length="221" mass="24623">MPQYRLYHSPGACSLAAHIVFEELGVPYEPVRVVIAEGQNQTAAYLAINPRGRVPALAIREDQTDDGQTEQVLTELSAILIYLAQTYPAASLLPLDTLSFVRAVEWMSWLGSTMHAGGVRTVLRPDRFVSDPAAADAVKTRGKENVLIGFADIESRLHGRPWALGECYSMVDAYLLVFFRWGNRIGLPMRTDYPHYTRIMDAVRARPAVQRAISHEGIQVE</sequence>
<dbReference type="Pfam" id="PF00043">
    <property type="entry name" value="GST_C"/>
    <property type="match status" value="1"/>
</dbReference>
<dbReference type="InterPro" id="IPR004045">
    <property type="entry name" value="Glutathione_S-Trfase_N"/>
</dbReference>
<dbReference type="InterPro" id="IPR036249">
    <property type="entry name" value="Thioredoxin-like_sf"/>
</dbReference>
<evidence type="ECO:0008006" key="5">
    <source>
        <dbReference type="Google" id="ProtNLM"/>
    </source>
</evidence>
<name>A0A0C5JNK8_9PROT</name>
<organism evidence="3 4">
    <name type="scientific">Rugosibacter aromaticivorans</name>
    <dbReference type="NCBI Taxonomy" id="1565605"/>
    <lineage>
        <taxon>Bacteria</taxon>
        <taxon>Pseudomonadati</taxon>
        <taxon>Pseudomonadota</taxon>
        <taxon>Betaproteobacteria</taxon>
        <taxon>Nitrosomonadales</taxon>
        <taxon>Sterolibacteriaceae</taxon>
        <taxon>Rugosibacter</taxon>
    </lineage>
</organism>
<evidence type="ECO:0000313" key="4">
    <source>
        <dbReference type="Proteomes" id="UP000061603"/>
    </source>
</evidence>
<dbReference type="SFLD" id="SFLDG00358">
    <property type="entry name" value="Main_(cytGST)"/>
    <property type="match status" value="1"/>
</dbReference>
<evidence type="ECO:0000259" key="1">
    <source>
        <dbReference type="PROSITE" id="PS50404"/>
    </source>
</evidence>
<dbReference type="CDD" id="cd03188">
    <property type="entry name" value="GST_C_Beta"/>
    <property type="match status" value="1"/>
</dbReference>
<gene>
    <name evidence="3" type="ORF">PG1C_11870</name>
</gene>
<dbReference type="PANTHER" id="PTHR44051">
    <property type="entry name" value="GLUTATHIONE S-TRANSFERASE-RELATED"/>
    <property type="match status" value="1"/>
</dbReference>
<dbReference type="SUPFAM" id="SSF47616">
    <property type="entry name" value="GST C-terminal domain-like"/>
    <property type="match status" value="1"/>
</dbReference>
<dbReference type="SFLD" id="SFLDG01150">
    <property type="entry name" value="Main.1:_Beta-like"/>
    <property type="match status" value="1"/>
</dbReference>
<dbReference type="PANTHER" id="PTHR44051:SF8">
    <property type="entry name" value="GLUTATHIONE S-TRANSFERASE GSTA"/>
    <property type="match status" value="1"/>
</dbReference>
<dbReference type="SFLD" id="SFLDS00019">
    <property type="entry name" value="Glutathione_Transferase_(cytos"/>
    <property type="match status" value="1"/>
</dbReference>
<dbReference type="STRING" id="1565605.PG1C_11870"/>
<dbReference type="KEGG" id="rbu:PG1C_11870"/>
<dbReference type="Gene3D" id="3.40.30.10">
    <property type="entry name" value="Glutaredoxin"/>
    <property type="match status" value="1"/>
</dbReference>
<dbReference type="InterPro" id="IPR040079">
    <property type="entry name" value="Glutathione_S-Trfase"/>
</dbReference>
<dbReference type="Gene3D" id="1.20.1050.10">
    <property type="match status" value="1"/>
</dbReference>
<proteinExistence type="predicted"/>
<dbReference type="HOGENOM" id="CLU_011226_6_1_4"/>
<dbReference type="Proteomes" id="UP000061603">
    <property type="component" value="Chromosome"/>
</dbReference>
<dbReference type="PROSITE" id="PS50404">
    <property type="entry name" value="GST_NTER"/>
    <property type="match status" value="1"/>
</dbReference>
<evidence type="ECO:0000313" key="3">
    <source>
        <dbReference type="EMBL" id="AJP48936.1"/>
    </source>
</evidence>
<evidence type="ECO:0000259" key="2">
    <source>
        <dbReference type="PROSITE" id="PS50405"/>
    </source>
</evidence>
<dbReference type="CDD" id="cd03057">
    <property type="entry name" value="GST_N_Beta"/>
    <property type="match status" value="1"/>
</dbReference>
<dbReference type="InterPro" id="IPR036282">
    <property type="entry name" value="Glutathione-S-Trfase_C_sf"/>
</dbReference>
<dbReference type="PROSITE" id="PS50405">
    <property type="entry name" value="GST_CTER"/>
    <property type="match status" value="1"/>
</dbReference>
<dbReference type="AlphaFoldDB" id="A0A0C5JNK8"/>
<dbReference type="RefSeq" id="WP_202635004.1">
    <property type="nucleotide sequence ID" value="NZ_CP010554.1"/>
</dbReference>
<feature type="domain" description="GST N-terminal" evidence="1">
    <location>
        <begin position="1"/>
        <end position="91"/>
    </location>
</feature>
<keyword evidence="4" id="KW-1185">Reference proteome</keyword>
<dbReference type="InterPro" id="IPR004046">
    <property type="entry name" value="GST_C"/>
</dbReference>
<dbReference type="EMBL" id="CP010554">
    <property type="protein sequence ID" value="AJP48936.1"/>
    <property type="molecule type" value="Genomic_DNA"/>
</dbReference>
<dbReference type="Pfam" id="PF13409">
    <property type="entry name" value="GST_N_2"/>
    <property type="match status" value="1"/>
</dbReference>
<accession>A0A0C5JNK8</accession>